<dbReference type="PANTHER" id="PTHR37953:SF1">
    <property type="entry name" value="UPF0127 PROTEIN MJ1496"/>
    <property type="match status" value="1"/>
</dbReference>
<dbReference type="PROSITE" id="PS51257">
    <property type="entry name" value="PROKAR_LIPOPROTEIN"/>
    <property type="match status" value="1"/>
</dbReference>
<dbReference type="EMBL" id="QKZR01000001">
    <property type="protein sequence ID" value="PZX43239.1"/>
    <property type="molecule type" value="Genomic_DNA"/>
</dbReference>
<dbReference type="PANTHER" id="PTHR37953">
    <property type="entry name" value="UPF0127 PROTEIN MJ1496"/>
    <property type="match status" value="1"/>
</dbReference>
<dbReference type="RefSeq" id="WP_015361043.1">
    <property type="nucleotide sequence ID" value="NZ_QKZR01000001.1"/>
</dbReference>
<dbReference type="Gene3D" id="2.60.120.1140">
    <property type="entry name" value="Protein of unknown function DUF192"/>
    <property type="match status" value="1"/>
</dbReference>
<protein>
    <recommendedName>
        <fullName evidence="3">DUF192 domain-containing protein</fullName>
    </recommendedName>
</protein>
<sequence length="157" mass="18039">MRNLITGLFVATIIASSCKPNFEEEMKSKDFSFQNEATGYFITKEKDTLKKLQLELADTDYKVQLGMTYKEELTEDQGLLFVFDRSDPRQFYMKNTNVPLDIIFVDENYIIDSFVSNAQPNDTTISKSKKPVQYVLDLKAGMATKLGLQEGDTFIWE</sequence>
<reference evidence="1 2" key="1">
    <citation type="submission" date="2018-06" db="EMBL/GenBank/DDBJ databases">
        <title>Genomic Encyclopedia of Archaeal and Bacterial Type Strains, Phase II (KMG-II): from individual species to whole genera.</title>
        <authorList>
            <person name="Goeker M."/>
        </authorList>
    </citation>
    <scope>NUCLEOTIDE SEQUENCE [LARGE SCALE GENOMIC DNA]</scope>
    <source>
        <strain evidence="1 2">DSM 17205</strain>
    </source>
</reference>
<dbReference type="Proteomes" id="UP000248584">
    <property type="component" value="Unassembled WGS sequence"/>
</dbReference>
<evidence type="ECO:0000313" key="1">
    <source>
        <dbReference type="EMBL" id="PZX43239.1"/>
    </source>
</evidence>
<dbReference type="Pfam" id="PF02643">
    <property type="entry name" value="DUF192"/>
    <property type="match status" value="1"/>
</dbReference>
<keyword evidence="2" id="KW-1185">Reference proteome</keyword>
<gene>
    <name evidence="1" type="ORF">LX97_00239</name>
</gene>
<dbReference type="InterPro" id="IPR003795">
    <property type="entry name" value="DUF192"/>
</dbReference>
<evidence type="ECO:0000313" key="2">
    <source>
        <dbReference type="Proteomes" id="UP000248584"/>
    </source>
</evidence>
<proteinExistence type="predicted"/>
<evidence type="ECO:0008006" key="3">
    <source>
        <dbReference type="Google" id="ProtNLM"/>
    </source>
</evidence>
<accession>A0ABX5PZT2</accession>
<name>A0ABX5PZT2_9FLAO</name>
<comment type="caution">
    <text evidence="1">The sequence shown here is derived from an EMBL/GenBank/DDBJ whole genome shotgun (WGS) entry which is preliminary data.</text>
</comment>
<organism evidence="1 2">
    <name type="scientific">Nonlabens dokdonensis</name>
    <dbReference type="NCBI Taxonomy" id="328515"/>
    <lineage>
        <taxon>Bacteria</taxon>
        <taxon>Pseudomonadati</taxon>
        <taxon>Bacteroidota</taxon>
        <taxon>Flavobacteriia</taxon>
        <taxon>Flavobacteriales</taxon>
        <taxon>Flavobacteriaceae</taxon>
        <taxon>Nonlabens</taxon>
    </lineage>
</organism>
<dbReference type="InterPro" id="IPR038695">
    <property type="entry name" value="Saro_0823-like_sf"/>
</dbReference>